<dbReference type="OMA" id="CINETYD"/>
<dbReference type="GO" id="GO:0008270">
    <property type="term" value="F:zinc ion binding"/>
    <property type="evidence" value="ECO:0007669"/>
    <property type="project" value="UniProtKB-KW"/>
</dbReference>
<evidence type="ECO:0000256" key="4">
    <source>
        <dbReference type="ARBA" id="ARBA00022833"/>
    </source>
</evidence>
<dbReference type="STRING" id="283909.R7VLF7"/>
<dbReference type="InterPro" id="IPR013087">
    <property type="entry name" value="Znf_C2H2_type"/>
</dbReference>
<evidence type="ECO:0000313" key="9">
    <source>
        <dbReference type="Proteomes" id="UP000014760"/>
    </source>
</evidence>
<reference evidence="7 9" key="2">
    <citation type="journal article" date="2013" name="Nature">
        <title>Insights into bilaterian evolution from three spiralian genomes.</title>
        <authorList>
            <person name="Simakov O."/>
            <person name="Marletaz F."/>
            <person name="Cho S.J."/>
            <person name="Edsinger-Gonzales E."/>
            <person name="Havlak P."/>
            <person name="Hellsten U."/>
            <person name="Kuo D.H."/>
            <person name="Larsson T."/>
            <person name="Lv J."/>
            <person name="Arendt D."/>
            <person name="Savage R."/>
            <person name="Osoegawa K."/>
            <person name="de Jong P."/>
            <person name="Grimwood J."/>
            <person name="Chapman J.A."/>
            <person name="Shapiro H."/>
            <person name="Aerts A."/>
            <person name="Otillar R.P."/>
            <person name="Terry A.Y."/>
            <person name="Boore J.L."/>
            <person name="Grigoriev I.V."/>
            <person name="Lindberg D.R."/>
            <person name="Seaver E.C."/>
            <person name="Weisblat D.A."/>
            <person name="Putnam N.H."/>
            <person name="Rokhsar D.S."/>
        </authorList>
    </citation>
    <scope>NUCLEOTIDE SEQUENCE</scope>
    <source>
        <strain evidence="7 9">I ESC-2004</strain>
    </source>
</reference>
<feature type="region of interest" description="Disordered" evidence="5">
    <location>
        <begin position="443"/>
        <end position="470"/>
    </location>
</feature>
<evidence type="ECO:0000313" key="8">
    <source>
        <dbReference type="EnsemblMetazoa" id="CapteP213447"/>
    </source>
</evidence>
<feature type="compositionally biased region" description="Low complexity" evidence="5">
    <location>
        <begin position="862"/>
        <end position="872"/>
    </location>
</feature>
<feature type="region of interest" description="Disordered" evidence="5">
    <location>
        <begin position="272"/>
        <end position="307"/>
    </location>
</feature>
<feature type="region of interest" description="Disordered" evidence="5">
    <location>
        <begin position="842"/>
        <end position="872"/>
    </location>
</feature>
<feature type="compositionally biased region" description="Basic and acidic residues" evidence="5">
    <location>
        <begin position="44"/>
        <end position="82"/>
    </location>
</feature>
<feature type="domain" description="C2H2-type" evidence="6">
    <location>
        <begin position="674"/>
        <end position="696"/>
    </location>
</feature>
<reference evidence="8" key="3">
    <citation type="submission" date="2015-06" db="UniProtKB">
        <authorList>
            <consortium name="EnsemblMetazoa"/>
        </authorList>
    </citation>
    <scope>IDENTIFICATION</scope>
</reference>
<dbReference type="AlphaFoldDB" id="R7VLF7"/>
<feature type="compositionally biased region" description="Acidic residues" evidence="5">
    <location>
        <begin position="83"/>
        <end position="101"/>
    </location>
</feature>
<dbReference type="Proteomes" id="UP000014760">
    <property type="component" value="Unassembled WGS sequence"/>
</dbReference>
<evidence type="ECO:0000313" key="7">
    <source>
        <dbReference type="EMBL" id="ELU18211.1"/>
    </source>
</evidence>
<keyword evidence="2" id="KW-0677">Repeat</keyword>
<feature type="compositionally biased region" description="Polar residues" evidence="5">
    <location>
        <begin position="845"/>
        <end position="854"/>
    </location>
</feature>
<feature type="compositionally biased region" description="Basic residues" evidence="5">
    <location>
        <begin position="275"/>
        <end position="287"/>
    </location>
</feature>
<dbReference type="InterPro" id="IPR050688">
    <property type="entry name" value="Zinc_finger/UBP_domain"/>
</dbReference>
<dbReference type="GO" id="GO:0045944">
    <property type="term" value="P:positive regulation of transcription by RNA polymerase II"/>
    <property type="evidence" value="ECO:0007669"/>
    <property type="project" value="TreeGrafter"/>
</dbReference>
<dbReference type="PANTHER" id="PTHR24403:SF105">
    <property type="entry name" value="ZINC FINGER PROTEIN 2-LIKE ISOFORM X1"/>
    <property type="match status" value="1"/>
</dbReference>
<evidence type="ECO:0000256" key="2">
    <source>
        <dbReference type="ARBA" id="ARBA00022737"/>
    </source>
</evidence>
<dbReference type="OrthoDB" id="10687999at2759"/>
<organism evidence="7">
    <name type="scientific">Capitella teleta</name>
    <name type="common">Polychaete worm</name>
    <dbReference type="NCBI Taxonomy" id="283909"/>
    <lineage>
        <taxon>Eukaryota</taxon>
        <taxon>Metazoa</taxon>
        <taxon>Spiralia</taxon>
        <taxon>Lophotrochozoa</taxon>
        <taxon>Annelida</taxon>
        <taxon>Polychaeta</taxon>
        <taxon>Sedentaria</taxon>
        <taxon>Scolecida</taxon>
        <taxon>Capitellidae</taxon>
        <taxon>Capitella</taxon>
    </lineage>
</organism>
<feature type="compositionally biased region" description="Pro residues" evidence="5">
    <location>
        <begin position="601"/>
        <end position="636"/>
    </location>
</feature>
<dbReference type="GO" id="GO:0005634">
    <property type="term" value="C:nucleus"/>
    <property type="evidence" value="ECO:0007669"/>
    <property type="project" value="TreeGrafter"/>
</dbReference>
<gene>
    <name evidence="7" type="ORF">CAPTEDRAFT_213447</name>
</gene>
<feature type="region of interest" description="Disordered" evidence="5">
    <location>
        <begin position="596"/>
        <end position="659"/>
    </location>
</feature>
<accession>R7VLF7</accession>
<feature type="compositionally biased region" description="Basic and acidic residues" evidence="5">
    <location>
        <begin position="288"/>
        <end position="297"/>
    </location>
</feature>
<feature type="region of interest" description="Disordered" evidence="5">
    <location>
        <begin position="30"/>
        <end position="101"/>
    </location>
</feature>
<reference evidence="9" key="1">
    <citation type="submission" date="2012-12" db="EMBL/GenBank/DDBJ databases">
        <authorList>
            <person name="Hellsten U."/>
            <person name="Grimwood J."/>
            <person name="Chapman J.A."/>
            <person name="Shapiro H."/>
            <person name="Aerts A."/>
            <person name="Otillar R.P."/>
            <person name="Terry A.Y."/>
            <person name="Boore J.L."/>
            <person name="Simakov O."/>
            <person name="Marletaz F."/>
            <person name="Cho S.-J."/>
            <person name="Edsinger-Gonzales E."/>
            <person name="Havlak P."/>
            <person name="Kuo D.-H."/>
            <person name="Larsson T."/>
            <person name="Lv J."/>
            <person name="Arendt D."/>
            <person name="Savage R."/>
            <person name="Osoegawa K."/>
            <person name="de Jong P."/>
            <person name="Lindberg D.R."/>
            <person name="Seaver E.C."/>
            <person name="Weisblat D.A."/>
            <person name="Putnam N.H."/>
            <person name="Grigoriev I.V."/>
            <person name="Rokhsar D.S."/>
        </authorList>
    </citation>
    <scope>NUCLEOTIDE SEQUENCE</scope>
    <source>
        <strain evidence="9">I ESC-2004</strain>
    </source>
</reference>
<evidence type="ECO:0000259" key="6">
    <source>
        <dbReference type="SMART" id="SM00355"/>
    </source>
</evidence>
<dbReference type="EMBL" id="AMQN01016417">
    <property type="status" value="NOT_ANNOTATED_CDS"/>
    <property type="molecule type" value="Genomic_DNA"/>
</dbReference>
<dbReference type="SMART" id="SM00355">
    <property type="entry name" value="ZnF_C2H2"/>
    <property type="match status" value="2"/>
</dbReference>
<dbReference type="HOGENOM" id="CLU_303099_0_0_1"/>
<keyword evidence="1" id="KW-0479">Metal-binding</keyword>
<name>R7VLF7_CAPTE</name>
<protein>
    <recommendedName>
        <fullName evidence="6">C2H2-type domain-containing protein</fullName>
    </recommendedName>
</protein>
<evidence type="ECO:0000256" key="3">
    <source>
        <dbReference type="ARBA" id="ARBA00022771"/>
    </source>
</evidence>
<feature type="compositionally biased region" description="Basic residues" evidence="5">
    <location>
        <begin position="298"/>
        <end position="307"/>
    </location>
</feature>
<dbReference type="EMBL" id="KB292047">
    <property type="protein sequence ID" value="ELU18211.1"/>
    <property type="molecule type" value="Genomic_DNA"/>
</dbReference>
<proteinExistence type="predicted"/>
<dbReference type="Gene3D" id="3.30.160.60">
    <property type="entry name" value="Classic Zinc Finger"/>
    <property type="match status" value="1"/>
</dbReference>
<keyword evidence="4" id="KW-0862">Zinc</keyword>
<keyword evidence="9" id="KW-1185">Reference proteome</keyword>
<evidence type="ECO:0000256" key="1">
    <source>
        <dbReference type="ARBA" id="ARBA00022723"/>
    </source>
</evidence>
<evidence type="ECO:0000256" key="5">
    <source>
        <dbReference type="SAM" id="MobiDB-lite"/>
    </source>
</evidence>
<feature type="domain" description="C2H2-type" evidence="6">
    <location>
        <begin position="704"/>
        <end position="727"/>
    </location>
</feature>
<keyword evidence="3" id="KW-0863">Zinc-finger</keyword>
<sequence length="983" mass="108116">MRVKSEPVMTRVMQYDCIRDDSTHSSHFPLFMNHEDSSSNSDDASAHSEVEVVHKEPEIEQKTKKVEDEKESNDELKRSEKEVVEEEKSLEEEADTQIVIVDEDGEEEEGLQTIYVVAEGMDSDEVVRLVEEGNLLEGDADVLLGEEAPQDDSMMDSSEVFTDSTLSPGALNVSDVVEIEVPFDEELEERSPSPYWSELDLRSPTPTDFLLEHNSDIEESPEKGENVVVERIEYTMPVIKKEILDSGTSEDVFEPERNEALQHMMLQTVEPKREKVNKKRKPVKRKKIEASKSEELKKTKRRPAKKKAKTLDDFLKSFNNRPVSPQRLTEVNTLLGQYPVLSGLLKPPLVTQIKEEVIEKEELAQPPYADLPTAEAAQPDIPSAETLAPESMAERAMNPPFRQDDLPMPFTPEFFVWYEKVGKQWAQDVCGITPLKVPKKKKRRIKKVVKPSEKADPQTQSPTNLPPRLESIESTSTSFVPLGSLDNPMNLGSKSALIMPDSVKEALGNPDGDTVSRTEISSSFVGMPSKSMTFLPRAPAFTPTSLPPPAELPQKNFTTLQQVVNNAVLDELSKDKAEETGVDLQAENTNSAVQGLLALNNPPPSPLPPPVLLPPPPSPVAPQMPPPPPPTPPPPHRQCLPGISSMLPTPVLKQESPQQKADKYIHNWQPTGRYRCVLCSYSSVTKNYLYRHWLVHHNKLLYAYCCPYCEYRGTYKDSVTRHVGRWHKDKKRSVIIDQKTEEEALLQFKALFGMEISNDRLHSSNADATAEAAATPIPLTIPVATETAPVPPKKQKTVPPDASFVLPPWLPPPAPFAYSHLNIPPPPSYSVGLGMGIPSPIPSAVVQQSKTPMQLPQMPQLPSSSAPSSSPAACTTAFSTASVSSPAASAPAASAPAASTPSALREYLISRMNTPAGTNLPKYSDVVRSLKAPSNCAASTKDVDVNCNQPTGLCTVPKHPSVSIATGCHGDHTNNGVTVLERS</sequence>
<dbReference type="PANTHER" id="PTHR24403">
    <property type="entry name" value="ZINC FINGER PROTEIN"/>
    <property type="match status" value="1"/>
</dbReference>
<dbReference type="EnsemblMetazoa" id="CapteT213447">
    <property type="protein sequence ID" value="CapteP213447"/>
    <property type="gene ID" value="CapteG213447"/>
</dbReference>